<protein>
    <submittedName>
        <fullName evidence="1">Uncharacterized protein</fullName>
    </submittedName>
</protein>
<organism evidence="1 2">
    <name type="scientific">Dallia pectoralis</name>
    <name type="common">Alaska blackfish</name>
    <dbReference type="NCBI Taxonomy" id="75939"/>
    <lineage>
        <taxon>Eukaryota</taxon>
        <taxon>Metazoa</taxon>
        <taxon>Chordata</taxon>
        <taxon>Craniata</taxon>
        <taxon>Vertebrata</taxon>
        <taxon>Euteleostomi</taxon>
        <taxon>Actinopterygii</taxon>
        <taxon>Neopterygii</taxon>
        <taxon>Teleostei</taxon>
        <taxon>Protacanthopterygii</taxon>
        <taxon>Esociformes</taxon>
        <taxon>Umbridae</taxon>
        <taxon>Dallia</taxon>
    </lineage>
</organism>
<proteinExistence type="predicted"/>
<comment type="caution">
    <text evidence="1">The sequence shown here is derived from an EMBL/GenBank/DDBJ whole genome shotgun (WGS) entry which is preliminary data.</text>
</comment>
<dbReference type="Proteomes" id="UP001157502">
    <property type="component" value="Chromosome 4"/>
</dbReference>
<gene>
    <name evidence="1" type="ORF">DPEC_G00042720</name>
</gene>
<evidence type="ECO:0000313" key="1">
    <source>
        <dbReference type="EMBL" id="KAJ8012433.1"/>
    </source>
</evidence>
<sequence length="94" mass="10499">MASQRDVTGMDTHTIAFVFERGVSSLGHAHFLQNHKLKSICVDGRNYQGLSTRASLHLTHMKEPNGGLWFSLAPCDLFNLMATTLNLTQNLPTW</sequence>
<evidence type="ECO:0000313" key="2">
    <source>
        <dbReference type="Proteomes" id="UP001157502"/>
    </source>
</evidence>
<accession>A0ACC2H8V9</accession>
<reference evidence="1" key="1">
    <citation type="submission" date="2021-05" db="EMBL/GenBank/DDBJ databases">
        <authorList>
            <person name="Pan Q."/>
            <person name="Jouanno E."/>
            <person name="Zahm M."/>
            <person name="Klopp C."/>
            <person name="Cabau C."/>
            <person name="Louis A."/>
            <person name="Berthelot C."/>
            <person name="Parey E."/>
            <person name="Roest Crollius H."/>
            <person name="Montfort J."/>
            <person name="Robinson-Rechavi M."/>
            <person name="Bouchez O."/>
            <person name="Lampietro C."/>
            <person name="Lopez Roques C."/>
            <person name="Donnadieu C."/>
            <person name="Postlethwait J."/>
            <person name="Bobe J."/>
            <person name="Dillon D."/>
            <person name="Chandos A."/>
            <person name="von Hippel F."/>
            <person name="Guiguen Y."/>
        </authorList>
    </citation>
    <scope>NUCLEOTIDE SEQUENCE</scope>
    <source>
        <strain evidence="1">YG-Jan2019</strain>
    </source>
</reference>
<dbReference type="EMBL" id="CM055731">
    <property type="protein sequence ID" value="KAJ8012433.1"/>
    <property type="molecule type" value="Genomic_DNA"/>
</dbReference>
<keyword evidence="2" id="KW-1185">Reference proteome</keyword>
<name>A0ACC2H8V9_DALPE</name>